<evidence type="ECO:0000313" key="2">
    <source>
        <dbReference type="Proteomes" id="UP000006062"/>
    </source>
</evidence>
<sequence>MRQQSHAVAAGASLILAPGGAPWSLSVLPEAGATVTLAVTATPASAVGADGAGAAWHPLGEPLTAETLIVFPGPVTALRVSAAGAGTTVELISG</sequence>
<gene>
    <name evidence="1" type="ordered locus">Thivi_4429</name>
</gene>
<accession>I3YGW4</accession>
<dbReference type="EMBL" id="CP003154">
    <property type="protein sequence ID" value="AFL76232.1"/>
    <property type="molecule type" value="Genomic_DNA"/>
</dbReference>
<protein>
    <submittedName>
        <fullName evidence="1">Uncharacterized protein</fullName>
    </submittedName>
</protein>
<dbReference type="KEGG" id="tvi:Thivi_4429"/>
<dbReference type="AlphaFoldDB" id="I3YGW4"/>
<name>I3YGW4_THIV6</name>
<evidence type="ECO:0000313" key="1">
    <source>
        <dbReference type="EMBL" id="AFL76232.1"/>
    </source>
</evidence>
<proteinExistence type="predicted"/>
<dbReference type="STRING" id="765911.Thivi_4429"/>
<dbReference type="Proteomes" id="UP000006062">
    <property type="component" value="Chromosome"/>
</dbReference>
<dbReference type="HOGENOM" id="CLU_2385225_0_0_6"/>
<organism evidence="1 2">
    <name type="scientific">Thiocystis violascens (strain ATCC 17096 / DSM 198 / 6111)</name>
    <name type="common">Chromatium violascens</name>
    <dbReference type="NCBI Taxonomy" id="765911"/>
    <lineage>
        <taxon>Bacteria</taxon>
        <taxon>Pseudomonadati</taxon>
        <taxon>Pseudomonadota</taxon>
        <taxon>Gammaproteobacteria</taxon>
        <taxon>Chromatiales</taxon>
        <taxon>Chromatiaceae</taxon>
        <taxon>Thiocystis</taxon>
    </lineage>
</organism>
<dbReference type="RefSeq" id="WP_014780608.1">
    <property type="nucleotide sequence ID" value="NC_018012.1"/>
</dbReference>
<keyword evidence="2" id="KW-1185">Reference proteome</keyword>
<reference evidence="1 2" key="1">
    <citation type="submission" date="2012-06" db="EMBL/GenBank/DDBJ databases">
        <title>Complete sequence of Thiocystis violascens DSM 198.</title>
        <authorList>
            <consortium name="US DOE Joint Genome Institute"/>
            <person name="Lucas S."/>
            <person name="Han J."/>
            <person name="Lapidus A."/>
            <person name="Cheng J.-F."/>
            <person name="Goodwin L."/>
            <person name="Pitluck S."/>
            <person name="Peters L."/>
            <person name="Ovchinnikova G."/>
            <person name="Teshima H."/>
            <person name="Detter J.C."/>
            <person name="Han C."/>
            <person name="Tapia R."/>
            <person name="Land M."/>
            <person name="Hauser L."/>
            <person name="Kyrpides N."/>
            <person name="Ivanova N."/>
            <person name="Pagani I."/>
            <person name="Vogl K."/>
            <person name="Liu Z."/>
            <person name="Frigaard N.-U."/>
            <person name="Bryant D."/>
            <person name="Woyke T."/>
        </authorList>
    </citation>
    <scope>NUCLEOTIDE SEQUENCE [LARGE SCALE GENOMIC DNA]</scope>
    <source>
        <strain evidence="2">ATCC 17096 / DSM 198 / 6111</strain>
    </source>
</reference>